<evidence type="ECO:0000256" key="1">
    <source>
        <dbReference type="SAM" id="Phobius"/>
    </source>
</evidence>
<name>A0A914D4W4_9BILA</name>
<keyword evidence="2" id="KW-1185">Reference proteome</keyword>
<dbReference type="Pfam" id="PF13650">
    <property type="entry name" value="Asp_protease_2"/>
    <property type="match status" value="1"/>
</dbReference>
<dbReference type="SUPFAM" id="SSF50630">
    <property type="entry name" value="Acid proteases"/>
    <property type="match status" value="1"/>
</dbReference>
<dbReference type="InterPro" id="IPR021109">
    <property type="entry name" value="Peptidase_aspartic_dom_sf"/>
</dbReference>
<feature type="transmembrane region" description="Helical" evidence="1">
    <location>
        <begin position="72"/>
        <end position="96"/>
    </location>
</feature>
<dbReference type="Proteomes" id="UP000887540">
    <property type="component" value="Unplaced"/>
</dbReference>
<accession>A0A914D4W4</accession>
<keyword evidence="1" id="KW-0472">Membrane</keyword>
<reference evidence="3" key="1">
    <citation type="submission" date="2022-11" db="UniProtKB">
        <authorList>
            <consortium name="WormBaseParasite"/>
        </authorList>
    </citation>
    <scope>IDENTIFICATION</scope>
</reference>
<evidence type="ECO:0000313" key="3">
    <source>
        <dbReference type="WBParaSite" id="ACRNAN_scaffold18140.g10947.t1"/>
    </source>
</evidence>
<dbReference type="CDD" id="cd00303">
    <property type="entry name" value="retropepsin_like"/>
    <property type="match status" value="1"/>
</dbReference>
<evidence type="ECO:0000313" key="2">
    <source>
        <dbReference type="Proteomes" id="UP000887540"/>
    </source>
</evidence>
<dbReference type="WBParaSite" id="ACRNAN_scaffold18140.g10947.t1">
    <property type="protein sequence ID" value="ACRNAN_scaffold18140.g10947.t1"/>
    <property type="gene ID" value="ACRNAN_scaffold18140.g10947"/>
</dbReference>
<dbReference type="AlphaFoldDB" id="A0A914D4W4"/>
<keyword evidence="1" id="KW-1133">Transmembrane helix</keyword>
<proteinExistence type="predicted"/>
<protein>
    <submittedName>
        <fullName evidence="3">Uncharacterized protein</fullName>
    </submittedName>
</protein>
<keyword evidence="1" id="KW-0812">Transmembrane</keyword>
<organism evidence="2 3">
    <name type="scientific">Acrobeloides nanus</name>
    <dbReference type="NCBI Taxonomy" id="290746"/>
    <lineage>
        <taxon>Eukaryota</taxon>
        <taxon>Metazoa</taxon>
        <taxon>Ecdysozoa</taxon>
        <taxon>Nematoda</taxon>
        <taxon>Chromadorea</taxon>
        <taxon>Rhabditida</taxon>
        <taxon>Tylenchina</taxon>
        <taxon>Cephalobomorpha</taxon>
        <taxon>Cephaloboidea</taxon>
        <taxon>Cephalobidae</taxon>
        <taxon>Acrobeloides</taxon>
    </lineage>
</organism>
<dbReference type="Gene3D" id="2.40.70.10">
    <property type="entry name" value="Acid Proteases"/>
    <property type="match status" value="1"/>
</dbReference>
<sequence length="279" mass="32079">MKELNQNLTAPSRKSLMEEIGSELKIKFEEFRNASVEALENAKNTTSTWVNDFKEWIPEALYDFFNLEILKWVLIGLPVLLVFGLCYIMPFIMPVCQTMNMLRPRRRQIEMNIVNEVEMEPLQVNVIVHEKPVLLNYFPEVNRISIENANELGINAIKLMIPLFLNNSAVKGHFDPGSKVTYMRRSTMDKSKTQMEKLRIPIIGKAANGSYIQFIGQVDAVIQIGSTTLTGGVYVTEDEQYPAEILIGTDFMERIQEKTGQTIELDFKNKRYSDRKKDS</sequence>